<dbReference type="Gene3D" id="3.10.250.10">
    <property type="entry name" value="SRCR-like domain"/>
    <property type="match status" value="1"/>
</dbReference>
<dbReference type="GO" id="GO:0004930">
    <property type="term" value="F:G protein-coupled receptor activity"/>
    <property type="evidence" value="ECO:0007669"/>
    <property type="project" value="InterPro"/>
</dbReference>
<dbReference type="GO" id="GO:0007166">
    <property type="term" value="P:cell surface receptor signaling pathway"/>
    <property type="evidence" value="ECO:0007669"/>
    <property type="project" value="InterPro"/>
</dbReference>
<keyword evidence="5 6" id="KW-1015">Disulfide bond</keyword>
<dbReference type="OrthoDB" id="6134459at2759"/>
<dbReference type="Pfam" id="PF00002">
    <property type="entry name" value="7tm_2"/>
    <property type="match status" value="1"/>
</dbReference>
<dbReference type="InterPro" id="IPR001212">
    <property type="entry name" value="Somatomedin_B_dom"/>
</dbReference>
<keyword evidence="3 7" id="KW-1133">Transmembrane helix</keyword>
<evidence type="ECO:0000259" key="9">
    <source>
        <dbReference type="PROSITE" id="PS50261"/>
    </source>
</evidence>
<dbReference type="Proteomes" id="UP000887568">
    <property type="component" value="Unplaced"/>
</dbReference>
<protein>
    <recommendedName>
        <fullName evidence="14">G-protein coupled receptors family 2 profile 2 domain-containing protein</fullName>
    </recommendedName>
</protein>
<dbReference type="InterPro" id="IPR036024">
    <property type="entry name" value="Somatomedin_B-like_dom_sf"/>
</dbReference>
<comment type="caution">
    <text evidence="6">Lacks conserved residue(s) required for the propagation of feature annotation.</text>
</comment>
<dbReference type="PANTHER" id="PTHR45902">
    <property type="entry name" value="LATROPHILIN RECEPTOR-LIKE PROTEIN A"/>
    <property type="match status" value="1"/>
</dbReference>
<feature type="transmembrane region" description="Helical" evidence="7">
    <location>
        <begin position="925"/>
        <end position="949"/>
    </location>
</feature>
<feature type="domain" description="G-protein coupled receptors family 2 profile 2" evidence="9">
    <location>
        <begin position="924"/>
        <end position="1182"/>
    </location>
</feature>
<dbReference type="GeneID" id="119722841"/>
<dbReference type="InterPro" id="IPR017981">
    <property type="entry name" value="GPCR_2-like_7TM"/>
</dbReference>
<dbReference type="PRINTS" id="PR02001">
    <property type="entry name" value="GCR1CAMPR"/>
</dbReference>
<dbReference type="SUPFAM" id="SSF81321">
    <property type="entry name" value="Family A G protein-coupled receptor-like"/>
    <property type="match status" value="1"/>
</dbReference>
<dbReference type="PROSITE" id="PS50287">
    <property type="entry name" value="SRCR_2"/>
    <property type="match status" value="3"/>
</dbReference>
<evidence type="ECO:0000259" key="10">
    <source>
        <dbReference type="PROSITE" id="PS50287"/>
    </source>
</evidence>
<evidence type="ECO:0000256" key="4">
    <source>
        <dbReference type="ARBA" id="ARBA00023136"/>
    </source>
</evidence>
<name>A0A913ZBH2_PATMI</name>
<feature type="transmembrane region" description="Helical" evidence="7">
    <location>
        <begin position="956"/>
        <end position="977"/>
    </location>
</feature>
<feature type="transmembrane region" description="Helical" evidence="7">
    <location>
        <begin position="1158"/>
        <end position="1180"/>
    </location>
</feature>
<evidence type="ECO:0008006" key="14">
    <source>
        <dbReference type="Google" id="ProtNLM"/>
    </source>
</evidence>
<dbReference type="InterPro" id="IPR001190">
    <property type="entry name" value="SRCR"/>
</dbReference>
<dbReference type="CDD" id="cd15039">
    <property type="entry name" value="7tmB3_Methuselah-like"/>
    <property type="match status" value="1"/>
</dbReference>
<dbReference type="PROSITE" id="PS50958">
    <property type="entry name" value="SMB_2"/>
    <property type="match status" value="1"/>
</dbReference>
<dbReference type="SMART" id="SM00201">
    <property type="entry name" value="SO"/>
    <property type="match status" value="1"/>
</dbReference>
<comment type="subcellular location">
    <subcellularLocation>
        <location evidence="1">Membrane</location>
        <topology evidence="1">Multi-pass membrane protein</topology>
    </subcellularLocation>
</comment>
<keyword evidence="4 7" id="KW-0472">Membrane</keyword>
<evidence type="ECO:0000256" key="6">
    <source>
        <dbReference type="PROSITE-ProRule" id="PRU00196"/>
    </source>
</evidence>
<feature type="domain" description="SRCR" evidence="10">
    <location>
        <begin position="23"/>
        <end position="134"/>
    </location>
</feature>
<feature type="transmembrane region" description="Helical" evidence="7">
    <location>
        <begin position="1131"/>
        <end position="1152"/>
    </location>
</feature>
<sequence length="1225" mass="134770">MLNVYLLILVTFTTGGFGSDLESRLVGGPFSHEGRLEVQGPSGEWGSFCRGNLSSSADDNAFRVNELACGLCRLMGYLGSYTASNHQDVYGKADGVIWYKDGYCDCAQAPCKFEPWTLGGGSCDHRTDLSMTCLTTDLRLFNGSSDREGWLEIGLGGDRWVGLGENLPHSIHDADLVCQHFGFPLALAVSDGVDLPWNGDFPERLRRKKSCQADETITECLSRSICKSICGYGSGQFALFGVKCATDDEVLTLPESQEVFPEGIEVRLGDDDSQLSGILQLRHNGSDWGLACFHDAAQTQAAAKEACLRYGSSLVESTSLDPARTWNGGIEFVLRVDSQDKGHWMVVEDHCARNGGKAFTVTCKKGFTLNGVTVYLPDEATCEGFCGVPPSLLHTCGCDALCHAFQDCCFDVLSVCPSLLNQSADVDQQHSLYNLTHSSQYYACHYINDLNYNYQLISRCPESWSGAAVRDYCEAPDFAQAMLYHTGNEVYIGFKNIACALCHGFNAYREYEGETITFPSLPINPITPIPGDNDTTPVMVDWEPPPPHFVTPIFQEFAYYSIDNSADSIYLHACHPDGELISECPSFTPDEGLVESCAAYSAQVTARTDPRSFKNPHCALCNGIALEDIVLSLEISLPWCCHTFNNPYHILLEEPAPLVYWTYLAISVGEELECQTKNFVVVTKTRKTTSGVVERSPPRSQKTAFSALQCLLQATAVTNIDIVAAFGAPLDQQAMMFNNNTEETAHVSVPGFAHIGEFGALLSDILQREDGEGTNWKRRCGAAKVMLKEECQVLENTNNITECFQTEANVTATTINGTQYLYIGEGVLVIPFNLSLLTAYEEDKESMTYTKRNFAEVCGLVPKNMTCDFFPVDQAKWTEVGDRRVMTYQGSELDNSSFAIFPDGYVVVCTHTTVSYRNPFTGPEYIVQVVCVSLSLVALAATVVTYCVFPVLRNIHGLTVMSMSVAIFVGQFLLLVGVNQTESSIVCSAVAIVAHYAWLAAFAWMTAMAWDLMRTFSSTVSRAHGSACGRAFLRLSLFGWFSPFIVLIPCLVVNFCDCTDLTFSYGRPETKICWITDEAAILVTFGLPIVLSLCANTVFFSLTVKAIRATKKASSMVNEDKNKRKETTRELLIYVKISSVMGFAWIIGFIALATDISVLWFLFIISGALQGVFIFTSFAFNSRIRGMWRKKFRPTKMAPSDISNGRSLVSKNLRTVSDGTASASV</sequence>
<evidence type="ECO:0000313" key="13">
    <source>
        <dbReference type="Proteomes" id="UP000887568"/>
    </source>
</evidence>
<feature type="signal peptide" evidence="8">
    <location>
        <begin position="1"/>
        <end position="18"/>
    </location>
</feature>
<dbReference type="InterPro" id="IPR036772">
    <property type="entry name" value="SRCR-like_dom_sf"/>
</dbReference>
<feature type="domain" description="SMB" evidence="11">
    <location>
        <begin position="378"/>
        <end position="423"/>
    </location>
</feature>
<dbReference type="InterPro" id="IPR053231">
    <property type="entry name" value="GPCR_LN-TM7"/>
</dbReference>
<evidence type="ECO:0000256" key="7">
    <source>
        <dbReference type="SAM" id="Phobius"/>
    </source>
</evidence>
<dbReference type="SUPFAM" id="SSF56487">
    <property type="entry name" value="SRCR-like"/>
    <property type="match status" value="2"/>
</dbReference>
<dbReference type="SUPFAM" id="SSF90188">
    <property type="entry name" value="Somatomedin B domain"/>
    <property type="match status" value="1"/>
</dbReference>
<accession>A0A913ZBH2</accession>
<dbReference type="RefSeq" id="XP_038049132.1">
    <property type="nucleotide sequence ID" value="XM_038193204.1"/>
</dbReference>
<organism evidence="12 13">
    <name type="scientific">Patiria miniata</name>
    <name type="common">Bat star</name>
    <name type="synonym">Asterina miniata</name>
    <dbReference type="NCBI Taxonomy" id="46514"/>
    <lineage>
        <taxon>Eukaryota</taxon>
        <taxon>Metazoa</taxon>
        <taxon>Echinodermata</taxon>
        <taxon>Eleutherozoa</taxon>
        <taxon>Asterozoa</taxon>
        <taxon>Asteroidea</taxon>
        <taxon>Valvatacea</taxon>
        <taxon>Valvatida</taxon>
        <taxon>Asterinidae</taxon>
        <taxon>Patiria</taxon>
    </lineage>
</organism>
<feature type="domain" description="SRCR" evidence="10">
    <location>
        <begin position="138"/>
        <end position="245"/>
    </location>
</feature>
<dbReference type="Gene3D" id="1.20.1070.10">
    <property type="entry name" value="Rhodopsin 7-helix transmembrane proteins"/>
    <property type="match status" value="1"/>
</dbReference>
<keyword evidence="13" id="KW-1185">Reference proteome</keyword>
<dbReference type="PANTHER" id="PTHR45902:SF1">
    <property type="entry name" value="LATROPHILIN RECEPTOR-LIKE PROTEIN A"/>
    <property type="match status" value="1"/>
</dbReference>
<dbReference type="InterPro" id="IPR022343">
    <property type="entry name" value="GCR1-cAMP_receptor"/>
</dbReference>
<evidence type="ECO:0000256" key="5">
    <source>
        <dbReference type="ARBA" id="ARBA00023157"/>
    </source>
</evidence>
<dbReference type="InterPro" id="IPR000832">
    <property type="entry name" value="GPCR_2_secretin-like"/>
</dbReference>
<dbReference type="Gene3D" id="4.10.410.20">
    <property type="match status" value="1"/>
</dbReference>
<feature type="domain" description="SRCR" evidence="10">
    <location>
        <begin position="266"/>
        <end position="311"/>
    </location>
</feature>
<feature type="transmembrane region" description="Helical" evidence="7">
    <location>
        <begin position="1079"/>
        <end position="1102"/>
    </location>
</feature>
<evidence type="ECO:0000259" key="11">
    <source>
        <dbReference type="PROSITE" id="PS50958"/>
    </source>
</evidence>
<feature type="transmembrane region" description="Helical" evidence="7">
    <location>
        <begin position="983"/>
        <end position="1010"/>
    </location>
</feature>
<keyword evidence="8" id="KW-0732">Signal</keyword>
<dbReference type="GO" id="GO:0016020">
    <property type="term" value="C:membrane"/>
    <property type="evidence" value="ECO:0007669"/>
    <property type="project" value="UniProtKB-SubCell"/>
</dbReference>
<reference evidence="12" key="1">
    <citation type="submission" date="2022-11" db="UniProtKB">
        <authorList>
            <consortium name="EnsemblMetazoa"/>
        </authorList>
    </citation>
    <scope>IDENTIFICATION</scope>
</reference>
<dbReference type="AlphaFoldDB" id="A0A913ZBH2"/>
<evidence type="ECO:0000256" key="2">
    <source>
        <dbReference type="ARBA" id="ARBA00022692"/>
    </source>
</evidence>
<proteinExistence type="predicted"/>
<feature type="chain" id="PRO_5037714118" description="G-protein coupled receptors family 2 profile 2 domain-containing protein" evidence="8">
    <location>
        <begin position="19"/>
        <end position="1225"/>
    </location>
</feature>
<dbReference type="SMART" id="SM00202">
    <property type="entry name" value="SR"/>
    <property type="match status" value="2"/>
</dbReference>
<evidence type="ECO:0000256" key="3">
    <source>
        <dbReference type="ARBA" id="ARBA00022989"/>
    </source>
</evidence>
<feature type="transmembrane region" description="Helical" evidence="7">
    <location>
        <begin position="1031"/>
        <end position="1055"/>
    </location>
</feature>
<evidence type="ECO:0000313" key="12">
    <source>
        <dbReference type="EnsemblMetazoa" id="XP_038049132.1"/>
    </source>
</evidence>
<keyword evidence="2 7" id="KW-0812">Transmembrane</keyword>
<dbReference type="EnsemblMetazoa" id="XM_038193204.1">
    <property type="protein sequence ID" value="XP_038049132.1"/>
    <property type="gene ID" value="LOC119722841"/>
</dbReference>
<feature type="disulfide bond" evidence="6">
    <location>
        <begin position="72"/>
        <end position="133"/>
    </location>
</feature>
<evidence type="ECO:0000256" key="1">
    <source>
        <dbReference type="ARBA" id="ARBA00004141"/>
    </source>
</evidence>
<dbReference type="PROSITE" id="PS50261">
    <property type="entry name" value="G_PROTEIN_RECEP_F2_4"/>
    <property type="match status" value="1"/>
</dbReference>
<evidence type="ECO:0000256" key="8">
    <source>
        <dbReference type="SAM" id="SignalP"/>
    </source>
</evidence>